<name>A0A0A8B3U4_9ACTN</name>
<dbReference type="PIRSF" id="PIRSF018968">
    <property type="entry name" value="ABC_permease_BceB"/>
    <property type="match status" value="1"/>
</dbReference>
<dbReference type="InterPro" id="IPR052536">
    <property type="entry name" value="ABC-4_Integral_Memb_Prot"/>
</dbReference>
<organism evidence="8 9">
    <name type="scientific">Berryella intestinalis</name>
    <dbReference type="NCBI Taxonomy" id="1531429"/>
    <lineage>
        <taxon>Bacteria</taxon>
        <taxon>Bacillati</taxon>
        <taxon>Actinomycetota</taxon>
        <taxon>Coriobacteriia</taxon>
        <taxon>Eggerthellales</taxon>
        <taxon>Eggerthellaceae</taxon>
        <taxon>Berryella</taxon>
    </lineage>
</organism>
<evidence type="ECO:0000256" key="5">
    <source>
        <dbReference type="ARBA" id="ARBA00023136"/>
    </source>
</evidence>
<feature type="transmembrane region" description="Helical" evidence="6">
    <location>
        <begin position="661"/>
        <end position="682"/>
    </location>
</feature>
<feature type="transmembrane region" description="Helical" evidence="6">
    <location>
        <begin position="198"/>
        <end position="219"/>
    </location>
</feature>
<dbReference type="STRING" id="1531429.JI75_05230"/>
<reference evidence="8 9" key="2">
    <citation type="journal article" date="2015" name="Genome Announc.">
        <title>Complete Genome Sequence of Coriobacteriaceae Strain 68-1-3, a Novel Mucus-Degrading Isolate from the Swine Intestinal Tract.</title>
        <authorList>
            <person name="Looft T."/>
            <person name="Bayles D.O."/>
            <person name="Alt D.P."/>
            <person name="Stanton T.B."/>
        </authorList>
    </citation>
    <scope>NUCLEOTIDE SEQUENCE [LARGE SCALE GENOMIC DNA]</scope>
    <source>
        <strain evidence="8 9">68-1-3</strain>
    </source>
</reference>
<evidence type="ECO:0000256" key="1">
    <source>
        <dbReference type="ARBA" id="ARBA00004651"/>
    </source>
</evidence>
<gene>
    <name evidence="8" type="ORF">JI75_05230</name>
</gene>
<feature type="transmembrane region" description="Helical" evidence="6">
    <location>
        <begin position="145"/>
        <end position="166"/>
    </location>
</feature>
<sequence>MFAKIAWGNVRKSISDFGIYFLTVVLGVTVFYAFNATADMDVASAIESRALLTQAIRFATVLVTIVLTFLILYANSFLIRRRKREFGLYLALGMRTSQVALIAVLETVMVGAASVACGLGVGWLFSQALVNVAANIYNTGAVPGLVGFSLTSIVRTLVVFGALFILSSLMNAVSVSRTTLIDLMKANRTNQEMKLRSLPLSVVLFAVAVSLIGVAYKLLLDTGLNFTSPSFLASTVIVCVGTWLFFYSISGFLLRFIQSFKGVYLSGLNMFTLRQINSRINGATATMTMVCMTLFFALICVCGGIGITTALNSSLQRTTAFDATLTTQWGIYHDGFKQTADENQVAAAEAGNWDMKAYLDGRLAEEGQMRLDSLTSSVRQLDTWIDPENPLTFGKTDELAGDELPRVAGVEMGPSYKEGGVPFIKLSEVNAVRAQIGREPLELKPGTCLAISDTDYTAGYFKLLADKGAAIEVGSTKLTVDRSLNEALATEFMPLQTGAIVIPDEALPETAVRLTTSLNLMRADGVNEKALMDSFKFFDSEETAERWAASMIATREAVQEQGFGINGIVAFLAIYIGFALTIACAGILAIQQLTEASDNADRYRMLRRLGVAEGSIGRSLGVQVAVYFLFPLALAVCHTACALNVVDDLVKLFGIFNLETTALIAAAAFIATYGVYALLTWIGARSLTSERSEGASA</sequence>
<feature type="transmembrane region" description="Helical" evidence="6">
    <location>
        <begin position="231"/>
        <end position="254"/>
    </location>
</feature>
<keyword evidence="9" id="KW-1185">Reference proteome</keyword>
<keyword evidence="5 6" id="KW-0472">Membrane</keyword>
<proteinExistence type="predicted"/>
<dbReference type="KEGG" id="cbac:JI75_05230"/>
<reference evidence="9" key="1">
    <citation type="submission" date="2014-08" db="EMBL/GenBank/DDBJ databases">
        <title>Coriobacteriaceae sp. complete genome.</title>
        <authorList>
            <person name="Looft T."/>
            <person name="Bayles D.O."/>
            <person name="Stanton T.B."/>
        </authorList>
    </citation>
    <scope>NUCLEOTIDE SEQUENCE [LARGE SCALE GENOMIC DNA]</scope>
    <source>
        <strain evidence="9">68-1-3</strain>
    </source>
</reference>
<evidence type="ECO:0000259" key="7">
    <source>
        <dbReference type="Pfam" id="PF02687"/>
    </source>
</evidence>
<feature type="transmembrane region" description="Helical" evidence="6">
    <location>
        <begin position="55"/>
        <end position="78"/>
    </location>
</feature>
<dbReference type="OrthoDB" id="9781780at2"/>
<evidence type="ECO:0000256" key="4">
    <source>
        <dbReference type="ARBA" id="ARBA00022989"/>
    </source>
</evidence>
<evidence type="ECO:0000256" key="3">
    <source>
        <dbReference type="ARBA" id="ARBA00022692"/>
    </source>
</evidence>
<evidence type="ECO:0000256" key="2">
    <source>
        <dbReference type="ARBA" id="ARBA00022475"/>
    </source>
</evidence>
<dbReference type="GO" id="GO:0055085">
    <property type="term" value="P:transmembrane transport"/>
    <property type="evidence" value="ECO:0007669"/>
    <property type="project" value="InterPro"/>
</dbReference>
<evidence type="ECO:0000256" key="6">
    <source>
        <dbReference type="SAM" id="Phobius"/>
    </source>
</evidence>
<accession>A0A0A8B3U4</accession>
<keyword evidence="2" id="KW-1003">Cell membrane</keyword>
<keyword evidence="4 6" id="KW-1133">Transmembrane helix</keyword>
<dbReference type="PANTHER" id="PTHR46795">
    <property type="entry name" value="ABC TRANSPORTER PERMEASE-RELATED-RELATED"/>
    <property type="match status" value="1"/>
</dbReference>
<dbReference type="AlphaFoldDB" id="A0A0A8B3U4"/>
<dbReference type="HOGENOM" id="CLU_022800_1_1_11"/>
<protein>
    <recommendedName>
        <fullName evidence="7">ABC3 transporter permease C-terminal domain-containing protein</fullName>
    </recommendedName>
</protein>
<dbReference type="InterPro" id="IPR003838">
    <property type="entry name" value="ABC3_permease_C"/>
</dbReference>
<evidence type="ECO:0000313" key="9">
    <source>
        <dbReference type="Proteomes" id="UP000031121"/>
    </source>
</evidence>
<dbReference type="Pfam" id="PF02687">
    <property type="entry name" value="FtsX"/>
    <property type="match status" value="1"/>
</dbReference>
<dbReference type="PANTHER" id="PTHR46795:SF3">
    <property type="entry name" value="ABC TRANSPORTER PERMEASE"/>
    <property type="match status" value="1"/>
</dbReference>
<dbReference type="GO" id="GO:0005886">
    <property type="term" value="C:plasma membrane"/>
    <property type="evidence" value="ECO:0007669"/>
    <property type="project" value="UniProtKB-SubCell"/>
</dbReference>
<dbReference type="EMBL" id="CP009302">
    <property type="protein sequence ID" value="AJC12156.1"/>
    <property type="molecule type" value="Genomic_DNA"/>
</dbReference>
<evidence type="ECO:0000313" key="8">
    <source>
        <dbReference type="EMBL" id="AJC12156.1"/>
    </source>
</evidence>
<feature type="domain" description="ABC3 transporter permease C-terminal" evidence="7">
    <location>
        <begin position="58"/>
        <end position="172"/>
    </location>
</feature>
<dbReference type="RefSeq" id="WP_039689273.1">
    <property type="nucleotide sequence ID" value="NZ_CP009302.1"/>
</dbReference>
<feature type="transmembrane region" description="Helical" evidence="6">
    <location>
        <begin position="624"/>
        <end position="646"/>
    </location>
</feature>
<dbReference type="InterPro" id="IPR027022">
    <property type="entry name" value="ABC_permease_BceB-typ"/>
</dbReference>
<comment type="subcellular location">
    <subcellularLocation>
        <location evidence="1">Cell membrane</location>
        <topology evidence="1">Multi-pass membrane protein</topology>
    </subcellularLocation>
</comment>
<dbReference type="Proteomes" id="UP000031121">
    <property type="component" value="Chromosome"/>
</dbReference>
<keyword evidence="3 6" id="KW-0812">Transmembrane</keyword>
<feature type="transmembrane region" description="Helical" evidence="6">
    <location>
        <begin position="99"/>
        <end position="125"/>
    </location>
</feature>
<feature type="transmembrane region" description="Helical" evidence="6">
    <location>
        <begin position="280"/>
        <end position="307"/>
    </location>
</feature>
<feature type="transmembrane region" description="Helical" evidence="6">
    <location>
        <begin position="17"/>
        <end position="35"/>
    </location>
</feature>
<feature type="transmembrane region" description="Helical" evidence="6">
    <location>
        <begin position="568"/>
        <end position="590"/>
    </location>
</feature>